<reference evidence="2 3" key="1">
    <citation type="submission" date="2019-11" db="EMBL/GenBank/DDBJ databases">
        <title>Genome analysis of Rhizobacterium cereale a novel genus and species isolated from maize roots in North Spain.</title>
        <authorList>
            <person name="Menendez E."/>
            <person name="Flores-Felix J.D."/>
            <person name="Ramirez-Bahena M.-H."/>
            <person name="Igual J.M."/>
            <person name="Garcia-Fraile P."/>
            <person name="Peix A."/>
            <person name="Velazquez E."/>
        </authorList>
    </citation>
    <scope>NUCLEOTIDE SEQUENCE [LARGE SCALE GENOMIC DNA]</scope>
    <source>
        <strain evidence="2 3">RZME27</strain>
    </source>
</reference>
<feature type="signal peptide" evidence="1">
    <location>
        <begin position="1"/>
        <end position="27"/>
    </location>
</feature>
<dbReference type="PANTHER" id="PTHR39327">
    <property type="match status" value="1"/>
</dbReference>
<keyword evidence="1" id="KW-0732">Signal</keyword>
<gene>
    <name evidence="2" type="ORF">GAO09_03830</name>
</gene>
<dbReference type="InterPro" id="IPR010319">
    <property type="entry name" value="Transglutaminase-like_Cys_pept"/>
</dbReference>
<proteinExistence type="predicted"/>
<organism evidence="2 3">
    <name type="scientific">Endobacterium cereale</name>
    <dbReference type="NCBI Taxonomy" id="2663029"/>
    <lineage>
        <taxon>Bacteria</taxon>
        <taxon>Pseudomonadati</taxon>
        <taxon>Pseudomonadota</taxon>
        <taxon>Alphaproteobacteria</taxon>
        <taxon>Hyphomicrobiales</taxon>
        <taxon>Rhizobiaceae</taxon>
        <taxon>Endobacterium</taxon>
    </lineage>
</organism>
<accession>A0A6A8A7E5</accession>
<dbReference type="AlphaFoldDB" id="A0A6A8A7E5"/>
<dbReference type="EMBL" id="WIXI01000025">
    <property type="protein sequence ID" value="MQY45196.1"/>
    <property type="molecule type" value="Genomic_DNA"/>
</dbReference>
<evidence type="ECO:0000313" key="2">
    <source>
        <dbReference type="EMBL" id="MQY45196.1"/>
    </source>
</evidence>
<dbReference type="InterPro" id="IPR038765">
    <property type="entry name" value="Papain-like_cys_pep_sf"/>
</dbReference>
<evidence type="ECO:0000256" key="1">
    <source>
        <dbReference type="SAM" id="SignalP"/>
    </source>
</evidence>
<feature type="chain" id="PRO_5025592225" description="Transglutaminase" evidence="1">
    <location>
        <begin position="28"/>
        <end position="314"/>
    </location>
</feature>
<protein>
    <recommendedName>
        <fullName evidence="4">Transglutaminase</fullName>
    </recommendedName>
</protein>
<sequence length="314" mass="33669">MARNNNKKTAFIVCAMMSVFITSQASAASTQEPQQYKPTPSAISFLTESTLAYFPKARPVFASLARLTGDVTAAIGRQAAASVSVVQPSVVQVAIKPAHIPTEIRRGPAAAAFDTVAVPFKRLAALKNLAPSLDEMNKGTALACRSRDCAAAVTTIKLAGTTQLSLRDKLNAVNAAVNKAITYRSDMETNGVADYWATPSETLARGQGDCEDFAILKMAALRAQGIDPEALSIVALFDQKRRLYHAVLSVEISGRHFILDNVRNQVLQDTQLPNYVALYSIRDGKGFLHGSQRQKQMASAITSLEKIAPGAGMN</sequence>
<keyword evidence="3" id="KW-1185">Reference proteome</keyword>
<name>A0A6A8A7E5_9HYPH</name>
<comment type="caution">
    <text evidence="2">The sequence shown here is derived from an EMBL/GenBank/DDBJ whole genome shotgun (WGS) entry which is preliminary data.</text>
</comment>
<dbReference type="Proteomes" id="UP000435138">
    <property type="component" value="Unassembled WGS sequence"/>
</dbReference>
<evidence type="ECO:0000313" key="3">
    <source>
        <dbReference type="Proteomes" id="UP000435138"/>
    </source>
</evidence>
<dbReference type="Gene3D" id="3.10.620.30">
    <property type="match status" value="1"/>
</dbReference>
<dbReference type="SUPFAM" id="SSF54001">
    <property type="entry name" value="Cysteine proteinases"/>
    <property type="match status" value="1"/>
</dbReference>
<evidence type="ECO:0008006" key="4">
    <source>
        <dbReference type="Google" id="ProtNLM"/>
    </source>
</evidence>
<dbReference type="Pfam" id="PF06035">
    <property type="entry name" value="Peptidase_C93"/>
    <property type="match status" value="1"/>
</dbReference>
<dbReference type="PANTHER" id="PTHR39327:SF1">
    <property type="entry name" value="BLR5470 PROTEIN"/>
    <property type="match status" value="1"/>
</dbReference>